<dbReference type="PANTHER" id="PTHR10582:SF2">
    <property type="entry name" value="INACTIVE"/>
    <property type="match status" value="1"/>
</dbReference>
<dbReference type="AlphaFoldDB" id="A0A6P4ZTL0"/>
<dbReference type="InterPro" id="IPR036770">
    <property type="entry name" value="Ankyrin_rpt-contain_sf"/>
</dbReference>
<evidence type="ECO:0000256" key="7">
    <source>
        <dbReference type="ARBA" id="ARBA00022737"/>
    </source>
</evidence>
<reference evidence="20" key="1">
    <citation type="submission" date="2025-08" db="UniProtKB">
        <authorList>
            <consortium name="RefSeq"/>
        </authorList>
    </citation>
    <scope>IDENTIFICATION</scope>
    <source>
        <tissue evidence="20">Gonad</tissue>
    </source>
</reference>
<evidence type="ECO:0000256" key="10">
    <source>
        <dbReference type="ARBA" id="ARBA00023065"/>
    </source>
</evidence>
<evidence type="ECO:0000256" key="1">
    <source>
        <dbReference type="ARBA" id="ARBA00004651"/>
    </source>
</evidence>
<evidence type="ECO:0000256" key="4">
    <source>
        <dbReference type="ARBA" id="ARBA00022568"/>
    </source>
</evidence>
<protein>
    <submittedName>
        <fullName evidence="20">Transient receptor potential cation channel subfamily V member 5-like</fullName>
    </submittedName>
</protein>
<feature type="transmembrane region" description="Helical" evidence="17">
    <location>
        <begin position="605"/>
        <end position="627"/>
    </location>
</feature>
<name>A0A6P4ZTL0_BRABE</name>
<dbReference type="SMART" id="SM00248">
    <property type="entry name" value="ANK"/>
    <property type="match status" value="5"/>
</dbReference>
<dbReference type="InterPro" id="IPR005821">
    <property type="entry name" value="Ion_trans_dom"/>
</dbReference>
<dbReference type="RefSeq" id="XP_019634292.1">
    <property type="nucleotide sequence ID" value="XM_019778733.1"/>
</dbReference>
<evidence type="ECO:0000256" key="16">
    <source>
        <dbReference type="SAM" id="MobiDB-lite"/>
    </source>
</evidence>
<dbReference type="GO" id="GO:0005262">
    <property type="term" value="F:calcium channel activity"/>
    <property type="evidence" value="ECO:0007669"/>
    <property type="project" value="UniProtKB-KW"/>
</dbReference>
<accession>A0A6P4ZTL0</accession>
<dbReference type="InterPro" id="IPR024862">
    <property type="entry name" value="TRPV"/>
</dbReference>
<dbReference type="Proteomes" id="UP000515135">
    <property type="component" value="Unplaced"/>
</dbReference>
<dbReference type="Gene3D" id="1.10.287.70">
    <property type="match status" value="1"/>
</dbReference>
<evidence type="ECO:0000256" key="11">
    <source>
        <dbReference type="ARBA" id="ARBA00023136"/>
    </source>
</evidence>
<proteinExistence type="predicted"/>
<organism evidence="19 20">
    <name type="scientific">Branchiostoma belcheri</name>
    <name type="common">Amphioxus</name>
    <dbReference type="NCBI Taxonomy" id="7741"/>
    <lineage>
        <taxon>Eukaryota</taxon>
        <taxon>Metazoa</taxon>
        <taxon>Chordata</taxon>
        <taxon>Cephalochordata</taxon>
        <taxon>Leptocardii</taxon>
        <taxon>Amphioxiformes</taxon>
        <taxon>Branchiostomatidae</taxon>
        <taxon>Branchiostoma</taxon>
    </lineage>
</organism>
<feature type="transmembrane region" description="Helical" evidence="17">
    <location>
        <begin position="507"/>
        <end position="524"/>
    </location>
</feature>
<keyword evidence="10" id="KW-0406">Ion transport</keyword>
<dbReference type="Pfam" id="PF00520">
    <property type="entry name" value="Ion_trans"/>
    <property type="match status" value="1"/>
</dbReference>
<sequence>MTRLSMGGLFSRAPEQDPDYAWRRQNEEELTNPLYKFVNLKREGELLTVFEREGEEGLRRYCREHLESYLYDGGNGKRIDKKEFVLWEAHQAAKGCAFVETRSEEEILDDWKEDKFNKFRDHEACWDLYKRGGVGETALHLCFLNNTHNFTKIAHVLLDMYPQLALDYYEGEEYYGESCLHIAIVHDALDSVKLLVEKCGADVNLRATGRFFLPEDQKKLNIMTKALMTTDYKGYAYYGEYPLAFAACFESHEIYDFLVQKGADPNLPDSFGNTVLHMLVIHNKPSMYKYAMKHPTKPADPYRKNKEDLTPLTLACKIGRPDMFNTILELGSQEFWSYSNFTCSAYPLFSVDSITAEGETDWKSALMILIDGRSEWTLPMLQGGVIGQLLEEKWKVFGRRTFGLQLLWLVLHLVFLSTAVYLRPDNIQLITGTTASDIARYITEILIVINAIVFLLLEVNEIRMVGFMGLIKNILNVPDKVLFMIGCVCIVLCIPMRFTKLVEVEDWLLGIAIVGSWFYIFFYCRGWTLTGPFVTMIYKMIAGDMARFGIIYLTFLITFAPAFWIMFRDKPTEKFDSEIGAVMTLFQMTLGEFDYPVFNLAEFPALAKLLFVVFMMLVPIMLLNMLIAMMSNTFQEVVDRSEREWRRQKAKIIVSLERSFSKSSLQQFRTDYSIRLQENSAVHLPVEPGPHGLRALLVIKEETMSRAKKKSGVVASWKKLKNLAVKWAKSSDSAPARVIGKHARDKLSLQAQSLKLENNKGKKPPQGGKQNGFSLKKPDSHPSLHEIVEDAVEEEEEREELEAKKKNSKGESLNLQTFNVQVNRNNDERDAASCSSATSLIQVEPATEPQAATVTVLKKDGTDNKVTVEGHVNPAFETGENADETKAGEES</sequence>
<dbReference type="Gene3D" id="1.25.40.20">
    <property type="entry name" value="Ankyrin repeat-containing domain"/>
    <property type="match status" value="1"/>
</dbReference>
<dbReference type="KEGG" id="bbel:109477451"/>
<dbReference type="OrthoDB" id="533508at2759"/>
<evidence type="ECO:0000256" key="3">
    <source>
        <dbReference type="ARBA" id="ARBA00022475"/>
    </source>
</evidence>
<evidence type="ECO:0000256" key="17">
    <source>
        <dbReference type="SAM" id="Phobius"/>
    </source>
</evidence>
<feature type="region of interest" description="Disordered" evidence="16">
    <location>
        <begin position="865"/>
        <end position="891"/>
    </location>
</feature>
<keyword evidence="19" id="KW-1185">Reference proteome</keyword>
<keyword evidence="7" id="KW-0677">Repeat</keyword>
<evidence type="ECO:0000313" key="20">
    <source>
        <dbReference type="RefSeq" id="XP_019634292.1"/>
    </source>
</evidence>
<feature type="transmembrane region" description="Helical" evidence="17">
    <location>
        <begin position="481"/>
        <end position="501"/>
    </location>
</feature>
<evidence type="ECO:0000313" key="19">
    <source>
        <dbReference type="Proteomes" id="UP000515135"/>
    </source>
</evidence>
<keyword evidence="5" id="KW-0107">Calcium channel</keyword>
<evidence type="ECO:0000256" key="12">
    <source>
        <dbReference type="ARBA" id="ARBA00023303"/>
    </source>
</evidence>
<keyword evidence="12" id="KW-0407">Ion channel</keyword>
<keyword evidence="8" id="KW-0106">Calcium</keyword>
<dbReference type="FunFam" id="1.10.287.70:FF:000132">
    <property type="entry name" value="OSMotic avoidance abnormal family member"/>
    <property type="match status" value="1"/>
</dbReference>
<dbReference type="GO" id="GO:0005886">
    <property type="term" value="C:plasma membrane"/>
    <property type="evidence" value="ECO:0007669"/>
    <property type="project" value="UniProtKB-SubCell"/>
</dbReference>
<evidence type="ECO:0000256" key="2">
    <source>
        <dbReference type="ARBA" id="ARBA00022448"/>
    </source>
</evidence>
<keyword evidence="14" id="KW-0040">ANK repeat</keyword>
<keyword evidence="4" id="KW-0109">Calcium transport</keyword>
<dbReference type="InterPro" id="IPR002110">
    <property type="entry name" value="Ankyrin_rpt"/>
</dbReference>
<feature type="transmembrane region" description="Helical" evidence="17">
    <location>
        <begin position="545"/>
        <end position="567"/>
    </location>
</feature>
<comment type="catalytic activity">
    <reaction evidence="13">
        <text>Ca(2+)(in) = Ca(2+)(out)</text>
        <dbReference type="Rhea" id="RHEA:29671"/>
        <dbReference type="ChEBI" id="CHEBI:29108"/>
    </reaction>
</comment>
<feature type="coiled-coil region" evidence="15">
    <location>
        <begin position="784"/>
        <end position="811"/>
    </location>
</feature>
<dbReference type="Pfam" id="PF12796">
    <property type="entry name" value="Ank_2"/>
    <property type="match status" value="2"/>
</dbReference>
<dbReference type="GO" id="GO:0098703">
    <property type="term" value="P:calcium ion import across plasma membrane"/>
    <property type="evidence" value="ECO:0007669"/>
    <property type="project" value="TreeGrafter"/>
</dbReference>
<evidence type="ECO:0000256" key="8">
    <source>
        <dbReference type="ARBA" id="ARBA00022837"/>
    </source>
</evidence>
<keyword evidence="3" id="KW-1003">Cell membrane</keyword>
<evidence type="ECO:0000256" key="15">
    <source>
        <dbReference type="SAM" id="Coils"/>
    </source>
</evidence>
<evidence type="ECO:0000256" key="9">
    <source>
        <dbReference type="ARBA" id="ARBA00022989"/>
    </source>
</evidence>
<dbReference type="PANTHER" id="PTHR10582">
    <property type="entry name" value="TRANSIENT RECEPTOR POTENTIAL ION CHANNEL PROTEIN"/>
    <property type="match status" value="1"/>
</dbReference>
<feature type="domain" description="Ion transport" evidence="18">
    <location>
        <begin position="408"/>
        <end position="641"/>
    </location>
</feature>
<dbReference type="GeneID" id="109477451"/>
<keyword evidence="2" id="KW-0813">Transport</keyword>
<evidence type="ECO:0000256" key="14">
    <source>
        <dbReference type="PROSITE-ProRule" id="PRU00023"/>
    </source>
</evidence>
<feature type="repeat" description="ANK" evidence="14">
    <location>
        <begin position="238"/>
        <end position="270"/>
    </location>
</feature>
<keyword evidence="11 17" id="KW-0472">Membrane</keyword>
<evidence type="ECO:0000256" key="13">
    <source>
        <dbReference type="ARBA" id="ARBA00036634"/>
    </source>
</evidence>
<feature type="transmembrane region" description="Helical" evidence="17">
    <location>
        <begin position="402"/>
        <end position="421"/>
    </location>
</feature>
<evidence type="ECO:0000256" key="5">
    <source>
        <dbReference type="ARBA" id="ARBA00022673"/>
    </source>
</evidence>
<keyword evidence="15" id="KW-0175">Coiled coil</keyword>
<keyword evidence="9 17" id="KW-1133">Transmembrane helix</keyword>
<evidence type="ECO:0000256" key="6">
    <source>
        <dbReference type="ARBA" id="ARBA00022692"/>
    </source>
</evidence>
<feature type="region of interest" description="Disordered" evidence="16">
    <location>
        <begin position="756"/>
        <end position="783"/>
    </location>
</feature>
<dbReference type="SUPFAM" id="SSF48403">
    <property type="entry name" value="Ankyrin repeat"/>
    <property type="match status" value="1"/>
</dbReference>
<gene>
    <name evidence="20" type="primary">LOC109477451</name>
</gene>
<evidence type="ECO:0000259" key="18">
    <source>
        <dbReference type="Pfam" id="PF00520"/>
    </source>
</evidence>
<feature type="transmembrane region" description="Helical" evidence="17">
    <location>
        <begin position="441"/>
        <end position="460"/>
    </location>
</feature>
<dbReference type="FunFam" id="1.25.40.20:FF:000185">
    <property type="entry name" value="OSMotic avoidance abnormal family member"/>
    <property type="match status" value="1"/>
</dbReference>
<keyword evidence="6 17" id="KW-0812">Transmembrane</keyword>
<comment type="subcellular location">
    <subcellularLocation>
        <location evidence="1">Cell membrane</location>
        <topology evidence="1">Multi-pass membrane protein</topology>
    </subcellularLocation>
</comment>
<dbReference type="PROSITE" id="PS50088">
    <property type="entry name" value="ANK_REPEAT"/>
    <property type="match status" value="1"/>
</dbReference>